<dbReference type="SUPFAM" id="SSF56112">
    <property type="entry name" value="Protein kinase-like (PK-like)"/>
    <property type="match status" value="1"/>
</dbReference>
<reference evidence="10" key="1">
    <citation type="submission" date="2023-06" db="EMBL/GenBank/DDBJ databases">
        <title>Conoideocrella luteorostrata (Hypocreales: Clavicipitaceae), a potential biocontrol fungus for elongate hemlock scale in United States Christmas tree production areas.</title>
        <authorList>
            <person name="Barrett H."/>
            <person name="Lovett B."/>
            <person name="Macias A.M."/>
            <person name="Stajich J.E."/>
            <person name="Kasson M.T."/>
        </authorList>
    </citation>
    <scope>NUCLEOTIDE SEQUENCE</scope>
    <source>
        <strain evidence="10">ARSEF 14590</strain>
    </source>
</reference>
<keyword evidence="11" id="KW-1185">Reference proteome</keyword>
<dbReference type="EMBL" id="JASWJB010000121">
    <property type="protein sequence ID" value="KAK2595963.1"/>
    <property type="molecule type" value="Genomic_DNA"/>
</dbReference>
<evidence type="ECO:0000256" key="1">
    <source>
        <dbReference type="ARBA" id="ARBA00012513"/>
    </source>
</evidence>
<keyword evidence="6" id="KW-0067">ATP-binding</keyword>
<proteinExistence type="predicted"/>
<dbReference type="GO" id="GO:0000245">
    <property type="term" value="P:spliceosomal complex assembly"/>
    <property type="evidence" value="ECO:0007669"/>
    <property type="project" value="TreeGrafter"/>
</dbReference>
<evidence type="ECO:0000256" key="7">
    <source>
        <dbReference type="ARBA" id="ARBA00047899"/>
    </source>
</evidence>
<dbReference type="PANTHER" id="PTHR47634:SF9">
    <property type="entry name" value="PROTEIN KINASE DOMAIN-CONTAINING PROTEIN-RELATED"/>
    <property type="match status" value="1"/>
</dbReference>
<evidence type="ECO:0000256" key="4">
    <source>
        <dbReference type="ARBA" id="ARBA00022741"/>
    </source>
</evidence>
<dbReference type="GO" id="GO:0004674">
    <property type="term" value="F:protein serine/threonine kinase activity"/>
    <property type="evidence" value="ECO:0007669"/>
    <property type="project" value="UniProtKB-KW"/>
</dbReference>
<dbReference type="GO" id="GO:0005524">
    <property type="term" value="F:ATP binding"/>
    <property type="evidence" value="ECO:0007669"/>
    <property type="project" value="UniProtKB-KW"/>
</dbReference>
<dbReference type="PROSITE" id="PS50011">
    <property type="entry name" value="PROTEIN_KINASE_DOM"/>
    <property type="match status" value="1"/>
</dbReference>
<dbReference type="InterPro" id="IPR011009">
    <property type="entry name" value="Kinase-like_dom_sf"/>
</dbReference>
<dbReference type="AlphaFoldDB" id="A0AAJ0CQ90"/>
<evidence type="ECO:0000256" key="8">
    <source>
        <dbReference type="ARBA" id="ARBA00048679"/>
    </source>
</evidence>
<accession>A0AAJ0CQ90</accession>
<evidence type="ECO:0000256" key="2">
    <source>
        <dbReference type="ARBA" id="ARBA00022527"/>
    </source>
</evidence>
<protein>
    <recommendedName>
        <fullName evidence="1">non-specific serine/threonine protein kinase</fullName>
        <ecNumber evidence="1">2.7.11.1</ecNumber>
    </recommendedName>
</protein>
<organism evidence="10 11">
    <name type="scientific">Conoideocrella luteorostrata</name>
    <dbReference type="NCBI Taxonomy" id="1105319"/>
    <lineage>
        <taxon>Eukaryota</taxon>
        <taxon>Fungi</taxon>
        <taxon>Dikarya</taxon>
        <taxon>Ascomycota</taxon>
        <taxon>Pezizomycotina</taxon>
        <taxon>Sordariomycetes</taxon>
        <taxon>Hypocreomycetidae</taxon>
        <taxon>Hypocreales</taxon>
        <taxon>Clavicipitaceae</taxon>
        <taxon>Conoideocrella</taxon>
    </lineage>
</organism>
<evidence type="ECO:0000256" key="3">
    <source>
        <dbReference type="ARBA" id="ARBA00022679"/>
    </source>
</evidence>
<feature type="domain" description="Protein kinase" evidence="9">
    <location>
        <begin position="1"/>
        <end position="203"/>
    </location>
</feature>
<evidence type="ECO:0000259" key="9">
    <source>
        <dbReference type="PROSITE" id="PS50011"/>
    </source>
</evidence>
<comment type="catalytic activity">
    <reaction evidence="7">
        <text>L-threonyl-[protein] + ATP = O-phospho-L-threonyl-[protein] + ADP + H(+)</text>
        <dbReference type="Rhea" id="RHEA:46608"/>
        <dbReference type="Rhea" id="RHEA-COMP:11060"/>
        <dbReference type="Rhea" id="RHEA-COMP:11605"/>
        <dbReference type="ChEBI" id="CHEBI:15378"/>
        <dbReference type="ChEBI" id="CHEBI:30013"/>
        <dbReference type="ChEBI" id="CHEBI:30616"/>
        <dbReference type="ChEBI" id="CHEBI:61977"/>
        <dbReference type="ChEBI" id="CHEBI:456216"/>
        <dbReference type="EC" id="2.7.11.1"/>
    </reaction>
</comment>
<name>A0AAJ0CQ90_9HYPO</name>
<dbReference type="Gene3D" id="1.10.510.10">
    <property type="entry name" value="Transferase(Phosphotransferase) domain 1"/>
    <property type="match status" value="1"/>
</dbReference>
<dbReference type="Gene3D" id="3.30.200.20">
    <property type="entry name" value="Phosphorylase Kinase, domain 1"/>
    <property type="match status" value="1"/>
</dbReference>
<comment type="caution">
    <text evidence="10">The sequence shown here is derived from an EMBL/GenBank/DDBJ whole genome shotgun (WGS) entry which is preliminary data.</text>
</comment>
<keyword evidence="5" id="KW-0418">Kinase</keyword>
<sequence length="203" mass="22616">MRLDYGASSTVWLARDLVENRDAAIKVGLGRDISSRSREAEILRKLNETGPGERGSQRVIELSDDFIIERPNGFHQCLVTEVVARLTDKDIAKRRSSSFEAVVCQIVEGFAYLHAHGIVHGDPHFGNFGIALLQLDQLEEEDLLDQAVMPETIPVIPLDRNFPMSSVPPYIVENMSLGDFLECAKAIPEWSSHVCQDPMSQAI</sequence>
<comment type="catalytic activity">
    <reaction evidence="8">
        <text>L-seryl-[protein] + ATP = O-phospho-L-seryl-[protein] + ADP + H(+)</text>
        <dbReference type="Rhea" id="RHEA:17989"/>
        <dbReference type="Rhea" id="RHEA-COMP:9863"/>
        <dbReference type="Rhea" id="RHEA-COMP:11604"/>
        <dbReference type="ChEBI" id="CHEBI:15378"/>
        <dbReference type="ChEBI" id="CHEBI:29999"/>
        <dbReference type="ChEBI" id="CHEBI:30616"/>
        <dbReference type="ChEBI" id="CHEBI:83421"/>
        <dbReference type="ChEBI" id="CHEBI:456216"/>
        <dbReference type="EC" id="2.7.11.1"/>
    </reaction>
</comment>
<dbReference type="InterPro" id="IPR000719">
    <property type="entry name" value="Prot_kinase_dom"/>
</dbReference>
<dbReference type="InterPro" id="IPR051334">
    <property type="entry name" value="SRPK"/>
</dbReference>
<keyword evidence="2" id="KW-0723">Serine/threonine-protein kinase</keyword>
<dbReference type="EC" id="2.7.11.1" evidence="1"/>
<dbReference type="PANTHER" id="PTHR47634">
    <property type="entry name" value="PROTEIN KINASE DOMAIN-CONTAINING PROTEIN-RELATED"/>
    <property type="match status" value="1"/>
</dbReference>
<evidence type="ECO:0000256" key="6">
    <source>
        <dbReference type="ARBA" id="ARBA00022840"/>
    </source>
</evidence>
<evidence type="ECO:0000256" key="5">
    <source>
        <dbReference type="ARBA" id="ARBA00022777"/>
    </source>
</evidence>
<dbReference type="GO" id="GO:0050684">
    <property type="term" value="P:regulation of mRNA processing"/>
    <property type="evidence" value="ECO:0007669"/>
    <property type="project" value="TreeGrafter"/>
</dbReference>
<keyword evidence="3" id="KW-0808">Transferase</keyword>
<evidence type="ECO:0000313" key="11">
    <source>
        <dbReference type="Proteomes" id="UP001251528"/>
    </source>
</evidence>
<keyword evidence="4" id="KW-0547">Nucleotide-binding</keyword>
<gene>
    <name evidence="10" type="ORF">QQS21_006493</name>
</gene>
<evidence type="ECO:0000313" key="10">
    <source>
        <dbReference type="EMBL" id="KAK2595963.1"/>
    </source>
</evidence>
<dbReference type="GO" id="GO:0005737">
    <property type="term" value="C:cytoplasm"/>
    <property type="evidence" value="ECO:0007669"/>
    <property type="project" value="TreeGrafter"/>
</dbReference>
<dbReference type="GO" id="GO:0005634">
    <property type="term" value="C:nucleus"/>
    <property type="evidence" value="ECO:0007669"/>
    <property type="project" value="TreeGrafter"/>
</dbReference>
<dbReference type="Proteomes" id="UP001251528">
    <property type="component" value="Unassembled WGS sequence"/>
</dbReference>